<evidence type="ECO:0000256" key="3">
    <source>
        <dbReference type="ARBA" id="ARBA00005349"/>
    </source>
</evidence>
<gene>
    <name evidence="9" type="ORF">GPA24_02240</name>
</gene>
<feature type="domain" description="FAD-binding" evidence="8">
    <location>
        <begin position="5"/>
        <end position="331"/>
    </location>
</feature>
<keyword evidence="4" id="KW-0285">Flavoprotein</keyword>
<comment type="similarity">
    <text evidence="3">Belongs to the UbiH/COQ6 family.</text>
</comment>
<accession>A0ABX1NRP7</accession>
<evidence type="ECO:0000259" key="8">
    <source>
        <dbReference type="Pfam" id="PF01494"/>
    </source>
</evidence>
<name>A0ABX1NRP7_9RHOO</name>
<dbReference type="InterPro" id="IPR036188">
    <property type="entry name" value="FAD/NAD-bd_sf"/>
</dbReference>
<dbReference type="PANTHER" id="PTHR43876:SF8">
    <property type="entry name" value="2-OCTAPRENYL-6-METHOXYPHENOL HYDROXYLASE"/>
    <property type="match status" value="1"/>
</dbReference>
<dbReference type="Proteomes" id="UP000633943">
    <property type="component" value="Unassembled WGS sequence"/>
</dbReference>
<dbReference type="EMBL" id="WTVP01000003">
    <property type="protein sequence ID" value="NMG14377.1"/>
    <property type="molecule type" value="Genomic_DNA"/>
</dbReference>
<evidence type="ECO:0000256" key="1">
    <source>
        <dbReference type="ARBA" id="ARBA00001974"/>
    </source>
</evidence>
<evidence type="ECO:0000256" key="6">
    <source>
        <dbReference type="ARBA" id="ARBA00023002"/>
    </source>
</evidence>
<evidence type="ECO:0000256" key="4">
    <source>
        <dbReference type="ARBA" id="ARBA00022630"/>
    </source>
</evidence>
<organism evidence="9 10">
    <name type="scientific">Aromatoleum bremense</name>
    <dbReference type="NCBI Taxonomy" id="76115"/>
    <lineage>
        <taxon>Bacteria</taxon>
        <taxon>Pseudomonadati</taxon>
        <taxon>Pseudomonadota</taxon>
        <taxon>Betaproteobacteria</taxon>
        <taxon>Rhodocyclales</taxon>
        <taxon>Rhodocyclaceae</taxon>
        <taxon>Aromatoleum</taxon>
    </lineage>
</organism>
<dbReference type="InterPro" id="IPR002938">
    <property type="entry name" value="FAD-bd"/>
</dbReference>
<evidence type="ECO:0000256" key="7">
    <source>
        <dbReference type="ARBA" id="ARBA00023033"/>
    </source>
</evidence>
<dbReference type="RefSeq" id="WP_169201170.1">
    <property type="nucleotide sequence ID" value="NZ_CP059467.1"/>
</dbReference>
<comment type="pathway">
    <text evidence="2">Cofactor biosynthesis; ubiquinone biosynthesis.</text>
</comment>
<proteinExistence type="inferred from homology"/>
<dbReference type="InterPro" id="IPR010971">
    <property type="entry name" value="UbiH/COQ6"/>
</dbReference>
<dbReference type="Gene3D" id="3.50.50.60">
    <property type="entry name" value="FAD/NAD(P)-binding domain"/>
    <property type="match status" value="2"/>
</dbReference>
<keyword evidence="10" id="KW-1185">Reference proteome</keyword>
<comment type="cofactor">
    <cofactor evidence="1">
        <name>FAD</name>
        <dbReference type="ChEBI" id="CHEBI:57692"/>
    </cofactor>
</comment>
<dbReference type="PANTHER" id="PTHR43876">
    <property type="entry name" value="UBIQUINONE BIOSYNTHESIS MONOOXYGENASE COQ6, MITOCHONDRIAL"/>
    <property type="match status" value="1"/>
</dbReference>
<keyword evidence="5" id="KW-0274">FAD</keyword>
<keyword evidence="7" id="KW-0503">Monooxygenase</keyword>
<dbReference type="SUPFAM" id="SSF51905">
    <property type="entry name" value="FAD/NAD(P)-binding domain"/>
    <property type="match status" value="1"/>
</dbReference>
<dbReference type="Pfam" id="PF01494">
    <property type="entry name" value="FAD_binding_3"/>
    <property type="match status" value="1"/>
</dbReference>
<evidence type="ECO:0000256" key="5">
    <source>
        <dbReference type="ARBA" id="ARBA00022827"/>
    </source>
</evidence>
<keyword evidence="6" id="KW-0560">Oxidoreductase</keyword>
<reference evidence="9 10" key="1">
    <citation type="submission" date="2019-12" db="EMBL/GenBank/DDBJ databases">
        <title>Comparative genomics gives insights into the taxonomy of the Azoarcus-Aromatoleum group and reveals separate origins of nif in the plant-associated Azoarcus and non-plant-associated Aromatoleum sub-groups.</title>
        <authorList>
            <person name="Lafos M."/>
            <person name="Maluk M."/>
            <person name="Batista M."/>
            <person name="Junghare M."/>
            <person name="Carmona M."/>
            <person name="Faoro H."/>
            <person name="Cruz L.M."/>
            <person name="Battistoni F."/>
            <person name="De Souza E."/>
            <person name="Pedrosa F."/>
            <person name="Chen W.-M."/>
            <person name="Poole P.S."/>
            <person name="Dixon R.A."/>
            <person name="James E.K."/>
        </authorList>
    </citation>
    <scope>NUCLEOTIDE SEQUENCE [LARGE SCALE GENOMIC DNA]</scope>
    <source>
        <strain evidence="9 10">PbN1</strain>
    </source>
</reference>
<comment type="caution">
    <text evidence="9">The sequence shown here is derived from an EMBL/GenBank/DDBJ whole genome shotgun (WGS) entry which is preliminary data.</text>
</comment>
<evidence type="ECO:0000313" key="9">
    <source>
        <dbReference type="EMBL" id="NMG14377.1"/>
    </source>
</evidence>
<dbReference type="InterPro" id="IPR051205">
    <property type="entry name" value="UbiH/COQ6_monooxygenase"/>
</dbReference>
<dbReference type="PRINTS" id="PR00420">
    <property type="entry name" value="RNGMNOXGNASE"/>
</dbReference>
<sequence length="389" mass="41527">MRQPDLLVVGAGPVGLALALALKDSGFTVVLADARPRAAVLADPRVLALAHGTRLTLERLGVWDGLAATPICSIHVSQQGGFGRTELRAEDYGQPALGYVVSAGALAGALRAAVDRSGIAVLDETQVTALTPQADAVVATLVATLGGTAASAPDDAPCRARLVACAEGRLEAGQDVVERDYRQHALIARIDVDGGHRHRAFERFTPQGPIALLPCDSNFALVQVVSPERADQLLAIDDADYVAQLQDRFGTRLRFGPVSRRHRYPLGLRYRRHPVGARTVWLGNAAQTLHPVAGQGFNLALRDVWALADTLLRHPGDPGGAAVLDAYADARGLDRFGAIHFTDALVRAFSNDFAPLRQLRGAGLLALDIIPPLRDFVARRMMFGARAWP</sequence>
<evidence type="ECO:0000313" key="10">
    <source>
        <dbReference type="Proteomes" id="UP000633943"/>
    </source>
</evidence>
<protein>
    <submittedName>
        <fullName evidence="9">2-octaprenyl-6-methoxyphenyl hydroxylase</fullName>
    </submittedName>
</protein>
<dbReference type="NCBIfam" id="TIGR01988">
    <property type="entry name" value="Ubi-OHases"/>
    <property type="match status" value="1"/>
</dbReference>
<evidence type="ECO:0000256" key="2">
    <source>
        <dbReference type="ARBA" id="ARBA00004749"/>
    </source>
</evidence>